<dbReference type="Proteomes" id="UP000305929">
    <property type="component" value="Unassembled WGS sequence"/>
</dbReference>
<dbReference type="InterPro" id="IPR027575">
    <property type="entry name" value="LD_lanti_pre"/>
</dbReference>
<evidence type="ECO:0000313" key="2">
    <source>
        <dbReference type="Proteomes" id="UP000305929"/>
    </source>
</evidence>
<dbReference type="OrthoDB" id="3215713at2"/>
<dbReference type="NCBIfam" id="TIGR04363">
    <property type="entry name" value="LD_lanti_pre"/>
    <property type="match status" value="1"/>
</dbReference>
<keyword evidence="2" id="KW-1185">Reference proteome</keyword>
<dbReference type="AlphaFoldDB" id="A0A4U5WP09"/>
<protein>
    <submittedName>
        <fullName evidence="1">FxLD family lantipeptide</fullName>
    </submittedName>
</protein>
<sequence length="57" mass="5747">MTHNIAQSTTGAQESVAQEDGFTLNIGLLEVSDAAGLTNLTDDNCGTTCGACTTNVA</sequence>
<dbReference type="RefSeq" id="WP_137309515.1">
    <property type="nucleotide sequence ID" value="NZ_SZNQ01000001.1"/>
</dbReference>
<comment type="caution">
    <text evidence="1">The sequence shown here is derived from an EMBL/GenBank/DDBJ whole genome shotgun (WGS) entry which is preliminary data.</text>
</comment>
<reference evidence="1 2" key="1">
    <citation type="submission" date="2019-04" db="EMBL/GenBank/DDBJ databases">
        <title>Streptomyces lasaliensis sp. nov., an Actinomycete isolated from soil which produces the polyether antibiotic lasalocid.</title>
        <authorList>
            <person name="Erwin G."/>
            <person name="Haber C."/>
        </authorList>
    </citation>
    <scope>NUCLEOTIDE SEQUENCE [LARGE SCALE GENOMIC DNA]</scope>
    <source>
        <strain evidence="1 2">X-537</strain>
    </source>
</reference>
<evidence type="ECO:0000313" key="1">
    <source>
        <dbReference type="EMBL" id="TKT03670.1"/>
    </source>
</evidence>
<name>A0A4U5WP09_STRLS</name>
<gene>
    <name evidence="1" type="primary">fxlA</name>
    <name evidence="1" type="ORF">E4U91_28810</name>
</gene>
<accession>A0A4U5WP09</accession>
<organism evidence="1 2">
    <name type="scientific">Streptomyces lasalocidi</name>
    <name type="common">Streptomyces lasaliensis</name>
    <dbReference type="NCBI Taxonomy" id="324833"/>
    <lineage>
        <taxon>Bacteria</taxon>
        <taxon>Bacillati</taxon>
        <taxon>Actinomycetota</taxon>
        <taxon>Actinomycetes</taxon>
        <taxon>Kitasatosporales</taxon>
        <taxon>Streptomycetaceae</taxon>
        <taxon>Streptomyces</taxon>
    </lineage>
</organism>
<proteinExistence type="predicted"/>
<dbReference type="EMBL" id="SZNQ01000001">
    <property type="protein sequence ID" value="TKT03670.1"/>
    <property type="molecule type" value="Genomic_DNA"/>
</dbReference>